<evidence type="ECO:0000256" key="4">
    <source>
        <dbReference type="SAM" id="MobiDB-lite"/>
    </source>
</evidence>
<feature type="region of interest" description="Disordered" evidence="4">
    <location>
        <begin position="581"/>
        <end position="602"/>
    </location>
</feature>
<dbReference type="AlphaFoldDB" id="A0AAR5P976"/>
<comment type="subcellular location">
    <subcellularLocation>
        <location evidence="1">Nucleus</location>
    </subcellularLocation>
</comment>
<feature type="compositionally biased region" description="Basic residues" evidence="4">
    <location>
        <begin position="582"/>
        <end position="596"/>
    </location>
</feature>
<name>A0AAR5P976_DENPD</name>
<evidence type="ECO:0000256" key="2">
    <source>
        <dbReference type="ARBA" id="ARBA00023242"/>
    </source>
</evidence>
<feature type="domain" description="Timeless N-terminal" evidence="5">
    <location>
        <begin position="25"/>
        <end position="286"/>
    </location>
</feature>
<dbReference type="EnsemblMetazoa" id="XM_019902079.1">
    <property type="protein sequence ID" value="XP_019757638.1"/>
    <property type="gene ID" value="LOC109536015"/>
</dbReference>
<protein>
    <recommendedName>
        <fullName evidence="5">Timeless N-terminal domain-containing protein</fullName>
    </recommendedName>
</protein>
<keyword evidence="2" id="KW-0539">Nucleus</keyword>
<dbReference type="PANTHER" id="PTHR22940:SF4">
    <property type="entry name" value="PROTEIN TIMELESS HOMOLOG"/>
    <property type="match status" value="1"/>
</dbReference>
<organism evidence="6 7">
    <name type="scientific">Dendroctonus ponderosae</name>
    <name type="common">Mountain pine beetle</name>
    <dbReference type="NCBI Taxonomy" id="77166"/>
    <lineage>
        <taxon>Eukaryota</taxon>
        <taxon>Metazoa</taxon>
        <taxon>Ecdysozoa</taxon>
        <taxon>Arthropoda</taxon>
        <taxon>Hexapoda</taxon>
        <taxon>Insecta</taxon>
        <taxon>Pterygota</taxon>
        <taxon>Neoptera</taxon>
        <taxon>Endopterygota</taxon>
        <taxon>Coleoptera</taxon>
        <taxon>Polyphaga</taxon>
        <taxon>Cucujiformia</taxon>
        <taxon>Curculionidae</taxon>
        <taxon>Scolytinae</taxon>
        <taxon>Dendroctonus</taxon>
    </lineage>
</organism>
<dbReference type="GO" id="GO:0009649">
    <property type="term" value="P:entrainment of circadian clock"/>
    <property type="evidence" value="ECO:0007669"/>
    <property type="project" value="TreeGrafter"/>
</dbReference>
<dbReference type="GO" id="GO:0003677">
    <property type="term" value="F:DNA binding"/>
    <property type="evidence" value="ECO:0007669"/>
    <property type="project" value="TreeGrafter"/>
</dbReference>
<proteinExistence type="predicted"/>
<dbReference type="Proteomes" id="UP000019118">
    <property type="component" value="Unassembled WGS sequence"/>
</dbReference>
<keyword evidence="7" id="KW-1185">Reference proteome</keyword>
<dbReference type="GO" id="GO:0000076">
    <property type="term" value="P:DNA replication checkpoint signaling"/>
    <property type="evidence" value="ECO:0007669"/>
    <property type="project" value="TreeGrafter"/>
</dbReference>
<evidence type="ECO:0000313" key="7">
    <source>
        <dbReference type="Proteomes" id="UP000019118"/>
    </source>
</evidence>
<dbReference type="InterPro" id="IPR006906">
    <property type="entry name" value="Timeless_N"/>
</dbReference>
<dbReference type="GO" id="GO:0043111">
    <property type="term" value="P:replication fork arrest"/>
    <property type="evidence" value="ECO:0007669"/>
    <property type="project" value="TreeGrafter"/>
</dbReference>
<dbReference type="InterPro" id="IPR044998">
    <property type="entry name" value="Timeless"/>
</dbReference>
<dbReference type="GO" id="GO:0031298">
    <property type="term" value="C:replication fork protection complex"/>
    <property type="evidence" value="ECO:0007669"/>
    <property type="project" value="TreeGrafter"/>
</dbReference>
<accession>A0AAR5P976</accession>
<dbReference type="Pfam" id="PF04821">
    <property type="entry name" value="TIMELESS"/>
    <property type="match status" value="1"/>
</dbReference>
<evidence type="ECO:0000256" key="1">
    <source>
        <dbReference type="ARBA" id="ARBA00004123"/>
    </source>
</evidence>
<reference evidence="7" key="1">
    <citation type="journal article" date="2013" name="Genome Biol.">
        <title>Draft genome of the mountain pine beetle, Dendroctonus ponderosae Hopkins, a major forest pest.</title>
        <authorList>
            <person name="Keeling C.I."/>
            <person name="Yuen M.M."/>
            <person name="Liao N.Y."/>
            <person name="Docking T.R."/>
            <person name="Chan S.K."/>
            <person name="Taylor G.A."/>
            <person name="Palmquist D.L."/>
            <person name="Jackman S.D."/>
            <person name="Nguyen A."/>
            <person name="Li M."/>
            <person name="Henderson H."/>
            <person name="Janes J.K."/>
            <person name="Zhao Y."/>
            <person name="Pandoh P."/>
            <person name="Moore R."/>
            <person name="Sperling F.A."/>
            <person name="Huber D.P."/>
            <person name="Birol I."/>
            <person name="Jones S.J."/>
            <person name="Bohlmann J."/>
        </authorList>
    </citation>
    <scope>NUCLEOTIDE SEQUENCE</scope>
</reference>
<evidence type="ECO:0000259" key="5">
    <source>
        <dbReference type="Pfam" id="PF04821"/>
    </source>
</evidence>
<sequence>MSSLLSADLAAACNALGYFDSKSNKYYADANTLETVKDLIRYLRRDDETHDIRRQLGETQVLQTDLLPLLKSYWEEADLFDVLLRLIVNLTTPALILWNEQIPTEKIERNFYLRVEDHLQNYKEAFADEAIWALLSTRLGKILEIDTAQRGDENSLIIERILILIRNILYVPADVMEKRPDNDASAHDQVLWALHQSGILDIILYITSSASENAYYLHILEILSFMLREQNASELAQAALQRSQKEKLRDEAELLAIRNKEINARKKKSKVFSGTRHSRFGGTFVVKSMKSISGNELIYHKPLGKLDSLNFDVDKTKPKTPKNQIFSRHSRFGGTFVVKSMKSISENELIYHKPLGKLDSLNFDVDKTKPKTPKNRLPVKAAWNKRKSAFSVRLFLKEFCAEFLNGAYNTLMYHVKDNLVRAKAQAHDESYYLWAMRFFMEFNRCYKFEVKLVSETVAVQTFHYVQRQSETFYDLMSTDGKKLILWSRRLHLALLAYRELFMTLAAMDKSPDGNVRDSARVIKSNIFYVLEYREFILTLLVNYDELKMSDTYLKDLIETQHIFLKMLESFVGNEGSVIVQSKGKRRQKKKRSKKAQKSQPAATELNLDEMWDEVSPQLSTVLDSNLELASDITPFDAASDVPIDDQKADAMKKIQARLRDGAYEFAVGLLRAAREVWPENDSFGSPNMAPEEEFLALRDIFFADLGGPHQTKASSRHRKLNIVYIRLYNTSIEDVPPTL</sequence>
<evidence type="ECO:0000256" key="3">
    <source>
        <dbReference type="ARBA" id="ARBA00023306"/>
    </source>
</evidence>
<dbReference type="GO" id="GO:0006281">
    <property type="term" value="P:DNA repair"/>
    <property type="evidence" value="ECO:0007669"/>
    <property type="project" value="TreeGrafter"/>
</dbReference>
<evidence type="ECO:0000313" key="6">
    <source>
        <dbReference type="EnsemblMetazoa" id="XP_019757638.1"/>
    </source>
</evidence>
<keyword evidence="3" id="KW-0131">Cell cycle</keyword>
<reference evidence="6" key="2">
    <citation type="submission" date="2024-08" db="UniProtKB">
        <authorList>
            <consortium name="EnsemblMetazoa"/>
        </authorList>
    </citation>
    <scope>IDENTIFICATION</scope>
</reference>
<dbReference type="PANTHER" id="PTHR22940">
    <property type="entry name" value="TIMEOUT/TIMELESS-2"/>
    <property type="match status" value="1"/>
</dbReference>